<dbReference type="InterPro" id="IPR014187">
    <property type="entry name" value="ADH_Zn_typ-2"/>
</dbReference>
<evidence type="ECO:0000256" key="7">
    <source>
        <dbReference type="SAM" id="MobiDB-lite"/>
    </source>
</evidence>
<comment type="cofactor">
    <cofactor evidence="1">
        <name>Zn(2+)</name>
        <dbReference type="ChEBI" id="CHEBI:29105"/>
    </cofactor>
</comment>
<dbReference type="EMBL" id="HG916765">
    <property type="protein sequence ID" value="CDM24512.1"/>
    <property type="molecule type" value="Genomic_DNA"/>
</dbReference>
<dbReference type="Proteomes" id="UP000019805">
    <property type="component" value="Chromosome"/>
</dbReference>
<dbReference type="InterPro" id="IPR002328">
    <property type="entry name" value="ADH_Zn_CS"/>
</dbReference>
<evidence type="ECO:0000256" key="1">
    <source>
        <dbReference type="ARBA" id="ARBA00001947"/>
    </source>
</evidence>
<protein>
    <recommendedName>
        <fullName evidence="3">alcohol dehydrogenase</fullName>
        <ecNumber evidence="3">1.1.1.1</ecNumber>
    </recommendedName>
</protein>
<evidence type="ECO:0000259" key="8">
    <source>
        <dbReference type="SMART" id="SM00829"/>
    </source>
</evidence>
<organism evidence="9 10">
    <name type="scientific">Castellaniella defragrans (strain DSM 12143 / CCUG 39792 / 65Phen)</name>
    <name type="common">Alcaligenes defragrans</name>
    <dbReference type="NCBI Taxonomy" id="1437824"/>
    <lineage>
        <taxon>Bacteria</taxon>
        <taxon>Pseudomonadati</taxon>
        <taxon>Pseudomonadota</taxon>
        <taxon>Betaproteobacteria</taxon>
        <taxon>Burkholderiales</taxon>
        <taxon>Alcaligenaceae</taxon>
        <taxon>Castellaniella</taxon>
    </lineage>
</organism>
<name>W8X3Z6_CASD6</name>
<dbReference type="InterPro" id="IPR020843">
    <property type="entry name" value="ER"/>
</dbReference>
<dbReference type="SMART" id="SM00829">
    <property type="entry name" value="PKS_ER"/>
    <property type="match status" value="1"/>
</dbReference>
<dbReference type="AlphaFoldDB" id="W8X3Z6"/>
<evidence type="ECO:0000256" key="5">
    <source>
        <dbReference type="ARBA" id="ARBA00022833"/>
    </source>
</evidence>
<sequence length="425" mass="45100">MQAMVLHRTGRDLRFEERDIPSPGPGEVRVRVEACAVCRTDLHVVDGELPDQRVPIVPGHEIVGIVEAAGSGVAGIAPGTRVGVAWLAGTCGVCAYCREDRENLCESAAFTGHTRDGGFASHVIADAAYVFPLPPDADPVKLAPLMCAGLIGWRCLRALGAARNVGLYGFGAAAHLVAQVLRWEGRAFHAFTRPGDEQSQALARSLGAAWAGGSDALPPVPLDGAIIFAPVGSLVPAALGAVRKGGRVVCGGIHMSDIPSMPYRLLWGERELVSVANLTRRDGREFLELAGRIGIAPKTTPYALRDANRALDDLRSPGAMAGNSSNWPGGSASRPRRPPTPCGTPTARWTICAHPARWPGIPRTGRADRHRAQDDPLRPAGRQPRAGRSAAGTDRRRGRPRSLTVFFAPAGRRRIAACPTCGSRR</sequence>
<dbReference type="PANTHER" id="PTHR42940:SF8">
    <property type="entry name" value="VACUOLAR PROTEIN SORTING-ASSOCIATED PROTEIN 11"/>
    <property type="match status" value="1"/>
</dbReference>
<keyword evidence="5" id="KW-0862">Zinc</keyword>
<feature type="region of interest" description="Disordered" evidence="7">
    <location>
        <begin position="314"/>
        <end position="403"/>
    </location>
</feature>
<dbReference type="SUPFAM" id="SSF51735">
    <property type="entry name" value="NAD(P)-binding Rossmann-fold domains"/>
    <property type="match status" value="1"/>
</dbReference>
<gene>
    <name evidence="9" type="ORF">BN940_10261</name>
</gene>
<dbReference type="Pfam" id="PF08240">
    <property type="entry name" value="ADH_N"/>
    <property type="match status" value="1"/>
</dbReference>
<dbReference type="CDD" id="cd08298">
    <property type="entry name" value="CAD2"/>
    <property type="match status" value="1"/>
</dbReference>
<comment type="similarity">
    <text evidence="2">Belongs to the zinc-containing alcohol dehydrogenase family.</text>
</comment>
<dbReference type="GO" id="GO:0005737">
    <property type="term" value="C:cytoplasm"/>
    <property type="evidence" value="ECO:0007669"/>
    <property type="project" value="TreeGrafter"/>
</dbReference>
<dbReference type="InterPro" id="IPR011032">
    <property type="entry name" value="GroES-like_sf"/>
</dbReference>
<dbReference type="PROSITE" id="PS00059">
    <property type="entry name" value="ADH_ZINC"/>
    <property type="match status" value="1"/>
</dbReference>
<feature type="domain" description="Enoyl reductase (ER)" evidence="8">
    <location>
        <begin position="10"/>
        <end position="250"/>
    </location>
</feature>
<dbReference type="PATRIC" id="fig|1437824.5.peg.2031"/>
<dbReference type="STRING" id="1437824.BN940_10261"/>
<dbReference type="SUPFAM" id="SSF50129">
    <property type="entry name" value="GroES-like"/>
    <property type="match status" value="1"/>
</dbReference>
<dbReference type="eggNOG" id="COG1064">
    <property type="taxonomic scope" value="Bacteria"/>
</dbReference>
<reference evidence="9 10" key="1">
    <citation type="journal article" date="2014" name="BMC Microbiol.">
        <title>The oxygen-independent metabolism of cyclic monoterpenes in Castellaniella defragrans 65Phen.</title>
        <authorList>
            <person name="Petasch J."/>
            <person name="Disch E.M."/>
            <person name="Markert S."/>
            <person name="Becher D."/>
            <person name="Schweder T."/>
            <person name="Huttel B."/>
            <person name="Reinhardt R."/>
            <person name="Harder J."/>
        </authorList>
    </citation>
    <scope>NUCLEOTIDE SEQUENCE [LARGE SCALE GENOMIC DNA]</scope>
    <source>
        <strain evidence="9">65Phen</strain>
    </source>
</reference>
<dbReference type="GO" id="GO:0004022">
    <property type="term" value="F:alcohol dehydrogenase (NAD+) activity"/>
    <property type="evidence" value="ECO:0007669"/>
    <property type="project" value="UniProtKB-EC"/>
</dbReference>
<dbReference type="EC" id="1.1.1.1" evidence="3"/>
<evidence type="ECO:0000313" key="9">
    <source>
        <dbReference type="EMBL" id="CDM24512.1"/>
    </source>
</evidence>
<dbReference type="InterPro" id="IPR036291">
    <property type="entry name" value="NAD(P)-bd_dom_sf"/>
</dbReference>
<evidence type="ECO:0000313" key="10">
    <source>
        <dbReference type="Proteomes" id="UP000019805"/>
    </source>
</evidence>
<accession>W8X3Z6</accession>
<dbReference type="NCBIfam" id="TIGR02822">
    <property type="entry name" value="adh_fam_2"/>
    <property type="match status" value="1"/>
</dbReference>
<evidence type="ECO:0000256" key="3">
    <source>
        <dbReference type="ARBA" id="ARBA00013190"/>
    </source>
</evidence>
<evidence type="ECO:0000256" key="4">
    <source>
        <dbReference type="ARBA" id="ARBA00022723"/>
    </source>
</evidence>
<evidence type="ECO:0000256" key="6">
    <source>
        <dbReference type="ARBA" id="ARBA00023002"/>
    </source>
</evidence>
<proteinExistence type="inferred from homology"/>
<dbReference type="Gene3D" id="3.90.180.10">
    <property type="entry name" value="Medium-chain alcohol dehydrogenases, catalytic domain"/>
    <property type="match status" value="1"/>
</dbReference>
<evidence type="ECO:0000256" key="2">
    <source>
        <dbReference type="ARBA" id="ARBA00008072"/>
    </source>
</evidence>
<dbReference type="PANTHER" id="PTHR42940">
    <property type="entry name" value="ALCOHOL DEHYDROGENASE 1-RELATED"/>
    <property type="match status" value="1"/>
</dbReference>
<feature type="compositionally biased region" description="Basic and acidic residues" evidence="7">
    <location>
        <begin position="365"/>
        <end position="377"/>
    </location>
</feature>
<dbReference type="GO" id="GO:0008270">
    <property type="term" value="F:zinc ion binding"/>
    <property type="evidence" value="ECO:0007669"/>
    <property type="project" value="InterPro"/>
</dbReference>
<keyword evidence="4" id="KW-0479">Metal-binding</keyword>
<keyword evidence="10" id="KW-1185">Reference proteome</keyword>
<dbReference type="InterPro" id="IPR013154">
    <property type="entry name" value="ADH-like_N"/>
</dbReference>
<dbReference type="HOGENOM" id="CLU_026673_20_7_4"/>
<dbReference type="Gene3D" id="3.40.50.720">
    <property type="entry name" value="NAD(P)-binding Rossmann-like Domain"/>
    <property type="match status" value="1"/>
</dbReference>
<keyword evidence="6 9" id="KW-0560">Oxidoreductase</keyword>
<dbReference type="KEGG" id="cdn:BN940_10261"/>